<sequence length="145" mass="16535">MVDTLSPAQRSERMSRIRSNSTKPEMALRRALHRLGFRFRVQGTGLRGKPDIVLAKYTTVIFVHGCFWHRHPGCKVATTPKSNTQFWTEKFSRNVKRDERVVKQLEDEGWRVIVVWECEVNALSKAASVAEGIAKVLRSGRPGDD</sequence>
<dbReference type="EMBL" id="AL591688">
    <property type="protein sequence ID" value="CAC47728.1"/>
    <property type="molecule type" value="Genomic_DNA"/>
</dbReference>
<evidence type="ECO:0000256" key="7">
    <source>
        <dbReference type="SAM" id="MobiDB-lite"/>
    </source>
</evidence>
<evidence type="ECO:0000256" key="4">
    <source>
        <dbReference type="ARBA" id="ARBA00022801"/>
    </source>
</evidence>
<comment type="function">
    <text evidence="6">May nick specific sequences that contain T:G mispairs resulting from m5C-deamination.</text>
</comment>
<proteinExistence type="inferred from homology"/>
<dbReference type="GO" id="GO:0016787">
    <property type="term" value="F:hydrolase activity"/>
    <property type="evidence" value="ECO:0007669"/>
    <property type="project" value="UniProtKB-KW"/>
</dbReference>
<dbReference type="GO" id="GO:0004519">
    <property type="term" value="F:endonuclease activity"/>
    <property type="evidence" value="ECO:0007669"/>
    <property type="project" value="UniProtKB-KW"/>
</dbReference>
<reference evidence="9" key="2">
    <citation type="journal article" date="2001" name="Science">
        <title>The composite genome of the legume symbiont Sinorhizobium meliloti.</title>
        <authorList>
            <person name="Galibert F."/>
            <person name="Finan T.M."/>
            <person name="Long S.R."/>
            <person name="Puehler A."/>
            <person name="Abola P."/>
            <person name="Ampe F."/>
            <person name="Barloy-Hubler F."/>
            <person name="Barnett M.J."/>
            <person name="Becker A."/>
            <person name="Boistard P."/>
            <person name="Bothe G."/>
            <person name="Boutry M."/>
            <person name="Bowser L."/>
            <person name="Buhrmester J."/>
            <person name="Cadieu E."/>
            <person name="Capela D."/>
            <person name="Chain P."/>
            <person name="Cowie A."/>
            <person name="Davis R.W."/>
            <person name="Dreano S."/>
            <person name="Federspiel N.A."/>
            <person name="Fisher R.F."/>
            <person name="Gloux S."/>
            <person name="Godrie T."/>
            <person name="Goffeau A."/>
            <person name="Golding B."/>
            <person name="Gouzy J."/>
            <person name="Gurjal M."/>
            <person name="Hernandez-Lucas I."/>
            <person name="Hong A."/>
            <person name="Huizar L."/>
            <person name="Hyman R.W."/>
            <person name="Jones T."/>
            <person name="Kahn D."/>
            <person name="Kahn M.L."/>
            <person name="Kalman S."/>
            <person name="Keating D.H."/>
            <person name="Kiss E."/>
            <person name="Komp C."/>
            <person name="Lelaure V."/>
            <person name="Masuy D."/>
            <person name="Palm C."/>
            <person name="Peck M.C."/>
            <person name="Pohl T.M."/>
            <person name="Portetelle D."/>
            <person name="Purnelle B."/>
            <person name="Ramsperger U."/>
            <person name="Surzycki R."/>
            <person name="Thebault P."/>
            <person name="Vandenbol M."/>
            <person name="Vorhoelter F.J."/>
            <person name="Weidner S."/>
            <person name="Wells D.H."/>
            <person name="Wong K."/>
            <person name="Yeh K.-C."/>
            <person name="Batut J."/>
        </authorList>
    </citation>
    <scope>NUCLEOTIDE SEQUENCE [LARGE SCALE GENOMIC DNA]</scope>
    <source>
        <strain evidence="9">1021</strain>
    </source>
</reference>
<dbReference type="eggNOG" id="COG3727">
    <property type="taxonomic scope" value="Bacteria"/>
</dbReference>
<keyword evidence="4 6" id="KW-0378">Hydrolase</keyword>
<dbReference type="SUPFAM" id="SSF52980">
    <property type="entry name" value="Restriction endonuclease-like"/>
    <property type="match status" value="1"/>
</dbReference>
<evidence type="ECO:0000256" key="2">
    <source>
        <dbReference type="ARBA" id="ARBA00022759"/>
    </source>
</evidence>
<accession>Q92LC2</accession>
<protein>
    <recommendedName>
        <fullName evidence="6">Very short patch repair endonuclease</fullName>
        <ecNumber evidence="6">3.1.-.-</ecNumber>
    </recommendedName>
</protein>
<keyword evidence="3 6" id="KW-0227">DNA damage</keyword>
<dbReference type="PIRSF" id="PIRSF018267">
    <property type="entry name" value="VSR_endonuc"/>
    <property type="match status" value="1"/>
</dbReference>
<dbReference type="Pfam" id="PF03852">
    <property type="entry name" value="Vsr"/>
    <property type="match status" value="1"/>
</dbReference>
<keyword evidence="2 6" id="KW-0255">Endonuclease</keyword>
<dbReference type="EnsemblBacteria" id="CAC47728">
    <property type="protein sequence ID" value="CAC47728"/>
    <property type="gene ID" value="SMc03764"/>
</dbReference>
<dbReference type="EC" id="3.1.-.-" evidence="6"/>
<dbReference type="SMR" id="Q92LC2"/>
<feature type="region of interest" description="Disordered" evidence="7">
    <location>
        <begin position="1"/>
        <end position="23"/>
    </location>
</feature>
<dbReference type="InterPro" id="IPR011335">
    <property type="entry name" value="Restrct_endonuc-II-like"/>
</dbReference>
<evidence type="ECO:0000256" key="3">
    <source>
        <dbReference type="ARBA" id="ARBA00022763"/>
    </source>
</evidence>
<keyword evidence="5 6" id="KW-0234">DNA repair</keyword>
<evidence type="ECO:0000256" key="5">
    <source>
        <dbReference type="ARBA" id="ARBA00023204"/>
    </source>
</evidence>
<name>Q92LC2_RHIME</name>
<dbReference type="OrthoDB" id="9801520at2"/>
<dbReference type="RefSeq" id="WP_010970457.1">
    <property type="nucleotide sequence ID" value="NC_003047.1"/>
</dbReference>
<dbReference type="HOGENOM" id="CLU_111913_3_0_5"/>
<evidence type="ECO:0000256" key="1">
    <source>
        <dbReference type="ARBA" id="ARBA00022722"/>
    </source>
</evidence>
<evidence type="ECO:0000313" key="8">
    <source>
        <dbReference type="EMBL" id="CAC47728.1"/>
    </source>
</evidence>
<dbReference type="InterPro" id="IPR004603">
    <property type="entry name" value="DNA_mismatch_endonuc_vsr"/>
</dbReference>
<dbReference type="GO" id="GO:0006298">
    <property type="term" value="P:mismatch repair"/>
    <property type="evidence" value="ECO:0007669"/>
    <property type="project" value="UniProtKB-UniRule"/>
</dbReference>
<evidence type="ECO:0000313" key="9">
    <source>
        <dbReference type="Proteomes" id="UP000001976"/>
    </source>
</evidence>
<comment type="similarity">
    <text evidence="6">Belongs to the vsr family.</text>
</comment>
<dbReference type="AlphaFoldDB" id="Q92LC2"/>
<dbReference type="NCBIfam" id="TIGR00632">
    <property type="entry name" value="vsr"/>
    <property type="match status" value="1"/>
</dbReference>
<dbReference type="Gene3D" id="3.40.960.10">
    <property type="entry name" value="VSR Endonuclease"/>
    <property type="match status" value="1"/>
</dbReference>
<keyword evidence="9" id="KW-1185">Reference proteome</keyword>
<evidence type="ECO:0000256" key="6">
    <source>
        <dbReference type="PIRNR" id="PIRNR018267"/>
    </source>
</evidence>
<dbReference type="Proteomes" id="UP000001976">
    <property type="component" value="Chromosome"/>
</dbReference>
<gene>
    <name evidence="8" type="primary">vsr</name>
    <name evidence="8" type="ORF">SMc03764</name>
</gene>
<reference evidence="8 9" key="1">
    <citation type="journal article" date="2001" name="Proc. Natl. Acad. Sci. U.S.A.">
        <title>Analysis of the chromosome sequence of the legume symbiont Sinorhizobium meliloti strain 1021.</title>
        <authorList>
            <person name="Capela D."/>
            <person name="Barloy-Hubler F."/>
            <person name="Gouzy J."/>
            <person name="Bothe G."/>
            <person name="Ampe F."/>
            <person name="Batut J."/>
            <person name="Boistard P."/>
            <person name="Becker A."/>
            <person name="Boutry M."/>
            <person name="Cadieu E."/>
            <person name="Dreano S."/>
            <person name="Gloux S."/>
            <person name="Godrie T."/>
            <person name="Goffeau A."/>
            <person name="Kahn D."/>
            <person name="Kiss E."/>
            <person name="Lelaure V."/>
            <person name="Masuy D."/>
            <person name="Pohl T."/>
            <person name="Portetelle D."/>
            <person name="Puehler A."/>
            <person name="Purnelle B."/>
            <person name="Ramsperger U."/>
            <person name="Renard C."/>
            <person name="Thebault P."/>
            <person name="Vandenbol M."/>
            <person name="Weidner S."/>
            <person name="Galibert F."/>
        </authorList>
    </citation>
    <scope>NUCLEOTIDE SEQUENCE [LARGE SCALE GENOMIC DNA]</scope>
    <source>
        <strain evidence="8 9">1021</strain>
    </source>
</reference>
<dbReference type="KEGG" id="sme:SMc03764"/>
<keyword evidence="1 6" id="KW-0540">Nuclease</keyword>
<organism evidence="8 9">
    <name type="scientific">Rhizobium meliloti (strain 1021)</name>
    <name type="common">Ensifer meliloti</name>
    <name type="synonym">Sinorhizobium meliloti</name>
    <dbReference type="NCBI Taxonomy" id="266834"/>
    <lineage>
        <taxon>Bacteria</taxon>
        <taxon>Pseudomonadati</taxon>
        <taxon>Pseudomonadota</taxon>
        <taxon>Alphaproteobacteria</taxon>
        <taxon>Hyphomicrobiales</taxon>
        <taxon>Rhizobiaceae</taxon>
        <taxon>Sinorhizobium/Ensifer group</taxon>
        <taxon>Sinorhizobium</taxon>
    </lineage>
</organism>
<dbReference type="REBASE" id="5239">
    <property type="entry name" value="V.SmeORF3763P"/>
</dbReference>
<dbReference type="CDD" id="cd00221">
    <property type="entry name" value="Vsr"/>
    <property type="match status" value="1"/>
</dbReference>